<comment type="caution">
    <text evidence="6">The sequence shown here is derived from an EMBL/GenBank/DDBJ whole genome shotgun (WGS) entry which is preliminary data.</text>
</comment>
<dbReference type="EC" id="3.1.1.23" evidence="3"/>
<evidence type="ECO:0000256" key="3">
    <source>
        <dbReference type="ARBA" id="ARBA00013254"/>
    </source>
</evidence>
<feature type="domain" description="Serine aminopeptidase S33" evidence="5">
    <location>
        <begin position="67"/>
        <end position="304"/>
    </location>
</feature>
<gene>
    <name evidence="6" type="ORF">C6T65_22705</name>
</gene>
<dbReference type="EMBL" id="PVHK01000171">
    <property type="protein sequence ID" value="PRH40093.1"/>
    <property type="molecule type" value="Genomic_DNA"/>
</dbReference>
<evidence type="ECO:0000256" key="4">
    <source>
        <dbReference type="ARBA" id="ARBA00071261"/>
    </source>
</evidence>
<accession>A0AA45BC12</accession>
<organism evidence="6 7">
    <name type="scientific">Burkholderia vietnamiensis</name>
    <dbReference type="NCBI Taxonomy" id="60552"/>
    <lineage>
        <taxon>Bacteria</taxon>
        <taxon>Pseudomonadati</taxon>
        <taxon>Pseudomonadota</taxon>
        <taxon>Betaproteobacteria</taxon>
        <taxon>Burkholderiales</taxon>
        <taxon>Burkholderiaceae</taxon>
        <taxon>Burkholderia</taxon>
        <taxon>Burkholderia cepacia complex</taxon>
    </lineage>
</organism>
<comment type="similarity">
    <text evidence="2">Belongs to the AB hydrolase superfamily.</text>
</comment>
<dbReference type="PANTHER" id="PTHR11614">
    <property type="entry name" value="PHOSPHOLIPASE-RELATED"/>
    <property type="match status" value="1"/>
</dbReference>
<name>A0AA45BC12_BURVI</name>
<proteinExistence type="inferred from homology"/>
<dbReference type="InterPro" id="IPR029058">
    <property type="entry name" value="AB_hydrolase_fold"/>
</dbReference>
<dbReference type="SUPFAM" id="SSF53474">
    <property type="entry name" value="alpha/beta-Hydrolases"/>
    <property type="match status" value="1"/>
</dbReference>
<dbReference type="PRINTS" id="PR00111">
    <property type="entry name" value="ABHYDROLASE"/>
</dbReference>
<dbReference type="InterPro" id="IPR022742">
    <property type="entry name" value="Hydrolase_4"/>
</dbReference>
<sequence>MIRNTNINRQGDRQMSAITPPDAAAAAAAIAAGDPAACPPARMGRLRTADGLELASYRWPAADGSAPPRATVALVHGLAEHAGRYERLAARLNAAGISVLAIDLRGHGRSPGKRAWVERFDDYLNDADALVAEAARGNTPLFLMGHSMGGAIAALYAIERLPASGHTLAGLVLSSPALAPGRDVPRWMLAMSRFISRVWPSFPAIRIDAALLSRDPAIVAANRADPLVHHDAVPARTGAELLDAMARTERGRGSLRVPVLIYHGTSDKLTEPDGSRAFGAHVGSPDRTLTLYEGGFHETMNDLERERVIDALIAWIHAHAPAG</sequence>
<dbReference type="AlphaFoldDB" id="A0AA45BC12"/>
<evidence type="ECO:0000256" key="2">
    <source>
        <dbReference type="ARBA" id="ARBA00008645"/>
    </source>
</evidence>
<dbReference type="Gene3D" id="3.40.50.1820">
    <property type="entry name" value="alpha/beta hydrolase"/>
    <property type="match status" value="1"/>
</dbReference>
<dbReference type="InterPro" id="IPR051044">
    <property type="entry name" value="MAG_DAG_Lipase"/>
</dbReference>
<protein>
    <recommendedName>
        <fullName evidence="4">Monoacylglycerol lipase</fullName>
        <ecNumber evidence="3">3.1.1.23</ecNumber>
    </recommendedName>
</protein>
<dbReference type="FunFam" id="3.40.50.1820:FF:000117">
    <property type="entry name" value="Monoglyceride lipase, putative"/>
    <property type="match status" value="1"/>
</dbReference>
<evidence type="ECO:0000313" key="7">
    <source>
        <dbReference type="Proteomes" id="UP000237632"/>
    </source>
</evidence>
<comment type="catalytic activity">
    <reaction evidence="1">
        <text>Hydrolyzes glycerol monoesters of long-chain fatty acids.</text>
        <dbReference type="EC" id="3.1.1.23"/>
    </reaction>
</comment>
<dbReference type="InterPro" id="IPR000073">
    <property type="entry name" value="AB_hydrolase_1"/>
</dbReference>
<dbReference type="Proteomes" id="UP000237632">
    <property type="component" value="Unassembled WGS sequence"/>
</dbReference>
<evidence type="ECO:0000256" key="1">
    <source>
        <dbReference type="ARBA" id="ARBA00001613"/>
    </source>
</evidence>
<evidence type="ECO:0000259" key="5">
    <source>
        <dbReference type="Pfam" id="PF12146"/>
    </source>
</evidence>
<reference evidence="6 7" key="1">
    <citation type="submission" date="2018-03" db="EMBL/GenBank/DDBJ databases">
        <authorList>
            <person name="Nguyen K."/>
            <person name="Fouts D."/>
            <person name="Sutton G."/>
        </authorList>
    </citation>
    <scope>NUCLEOTIDE SEQUENCE [LARGE SCALE GENOMIC DNA]</scope>
    <source>
        <strain evidence="6 7">AU3578</strain>
    </source>
</reference>
<dbReference type="GO" id="GO:0047372">
    <property type="term" value="F:monoacylglycerol lipase activity"/>
    <property type="evidence" value="ECO:0007669"/>
    <property type="project" value="UniProtKB-EC"/>
</dbReference>
<dbReference type="Pfam" id="PF12146">
    <property type="entry name" value="Hydrolase_4"/>
    <property type="match status" value="1"/>
</dbReference>
<evidence type="ECO:0000313" key="6">
    <source>
        <dbReference type="EMBL" id="PRH40093.1"/>
    </source>
</evidence>